<protein>
    <submittedName>
        <fullName evidence="10">Ger(X)C family spore germination protein</fullName>
    </submittedName>
</protein>
<accession>A0A926NIU8</accession>
<dbReference type="Proteomes" id="UP000626844">
    <property type="component" value="Unassembled WGS sequence"/>
</dbReference>
<dbReference type="InterPro" id="IPR008844">
    <property type="entry name" value="Spore_GerAC-like"/>
</dbReference>
<proteinExistence type="inferred from homology"/>
<organism evidence="10 11">
    <name type="scientific">Metabacillus arenae</name>
    <dbReference type="NCBI Taxonomy" id="2771434"/>
    <lineage>
        <taxon>Bacteria</taxon>
        <taxon>Bacillati</taxon>
        <taxon>Bacillota</taxon>
        <taxon>Bacilli</taxon>
        <taxon>Bacillales</taxon>
        <taxon>Bacillaceae</taxon>
        <taxon>Metabacillus</taxon>
    </lineage>
</organism>
<dbReference type="Pfam" id="PF05504">
    <property type="entry name" value="Spore_GerAC"/>
    <property type="match status" value="1"/>
</dbReference>
<dbReference type="InterPro" id="IPR057336">
    <property type="entry name" value="GerAC_N"/>
</dbReference>
<gene>
    <name evidence="10" type="ORF">IC621_20100</name>
</gene>
<name>A0A926NIU8_9BACI</name>
<reference evidence="10" key="1">
    <citation type="submission" date="2020-09" db="EMBL/GenBank/DDBJ databases">
        <title>A novel bacterium of genus Bacillus, isolated from South China Sea.</title>
        <authorList>
            <person name="Huang H."/>
            <person name="Mo K."/>
            <person name="Hu Y."/>
        </authorList>
    </citation>
    <scope>NUCLEOTIDE SEQUENCE</scope>
    <source>
        <strain evidence="10">IB182487</strain>
    </source>
</reference>
<comment type="caution">
    <text evidence="10">The sequence shown here is derived from an EMBL/GenBank/DDBJ whole genome shotgun (WGS) entry which is preliminary data.</text>
</comment>
<feature type="domain" description="Spore germination protein N-terminal" evidence="9">
    <location>
        <begin position="22"/>
        <end position="192"/>
    </location>
</feature>
<dbReference type="Pfam" id="PF25198">
    <property type="entry name" value="Spore_GerAC_N"/>
    <property type="match status" value="1"/>
</dbReference>
<keyword evidence="3" id="KW-0309">Germination</keyword>
<evidence type="ECO:0000313" key="10">
    <source>
        <dbReference type="EMBL" id="MBD1382509.1"/>
    </source>
</evidence>
<keyword evidence="5" id="KW-0472">Membrane</keyword>
<dbReference type="PROSITE" id="PS51257">
    <property type="entry name" value="PROKAR_LIPOPROTEIN"/>
    <property type="match status" value="1"/>
</dbReference>
<dbReference type="GO" id="GO:0009847">
    <property type="term" value="P:spore germination"/>
    <property type="evidence" value="ECO:0007669"/>
    <property type="project" value="InterPro"/>
</dbReference>
<comment type="similarity">
    <text evidence="2">Belongs to the GerABKC lipoprotein family.</text>
</comment>
<comment type="subcellular location">
    <subcellularLocation>
        <location evidence="1">Membrane</location>
        <topology evidence="1">Lipid-anchor</topology>
    </subcellularLocation>
</comment>
<sequence length="383" mass="43161">MKTIRILLIWVVAIPVLTGCWDRIEVNDIAIVTAAGIDLGEDNRIRLSLQVAIPTKLGPTSSAGGATDNSTFVVSETGVTIAEAYRHIQAKISRRIFFSHSRVLLIGEKLAKKGVSHIVDFYSRFHQPRMNSYIMYTKGEAFEVIKNKPQLENVSAEETRELTKLNVGVKVNISEFLDMLFTDGVEPVAPQFVLEPLEAGLENESQSGQAINGAALFKKDKLIGWMNDKESRGILWLRNNMQMGVITVNVAKEKGGGHISSNIIRSNTDIVPEHKQGKLKATVNLTTEMVVMENSSDLNLNDSKIIEYLQKELETEIKDRIQLTLGKAQKEYETDIFGFGEAVYKKYPKEWNEKYKKEWDQEFPNLEVSIKPQVFVRRTGLTK</sequence>
<dbReference type="PANTHER" id="PTHR35789">
    <property type="entry name" value="SPORE GERMINATION PROTEIN B3"/>
    <property type="match status" value="1"/>
</dbReference>
<evidence type="ECO:0000256" key="1">
    <source>
        <dbReference type="ARBA" id="ARBA00004635"/>
    </source>
</evidence>
<keyword evidence="4" id="KW-0732">Signal</keyword>
<dbReference type="Gene3D" id="6.20.190.10">
    <property type="entry name" value="Nutrient germinant receptor protein C, domain 1"/>
    <property type="match status" value="1"/>
</dbReference>
<dbReference type="RefSeq" id="WP_191160777.1">
    <property type="nucleotide sequence ID" value="NZ_JACXAI010000032.1"/>
</dbReference>
<feature type="domain" description="Spore germination GerAC-like C-terminal" evidence="8">
    <location>
        <begin position="212"/>
        <end position="380"/>
    </location>
</feature>
<dbReference type="PANTHER" id="PTHR35789:SF1">
    <property type="entry name" value="SPORE GERMINATION PROTEIN B3"/>
    <property type="match status" value="1"/>
</dbReference>
<dbReference type="EMBL" id="JACXAI010000032">
    <property type="protein sequence ID" value="MBD1382509.1"/>
    <property type="molecule type" value="Genomic_DNA"/>
</dbReference>
<evidence type="ECO:0000259" key="8">
    <source>
        <dbReference type="Pfam" id="PF05504"/>
    </source>
</evidence>
<evidence type="ECO:0000256" key="5">
    <source>
        <dbReference type="ARBA" id="ARBA00023136"/>
    </source>
</evidence>
<evidence type="ECO:0000256" key="6">
    <source>
        <dbReference type="ARBA" id="ARBA00023139"/>
    </source>
</evidence>
<evidence type="ECO:0000256" key="7">
    <source>
        <dbReference type="ARBA" id="ARBA00023288"/>
    </source>
</evidence>
<evidence type="ECO:0000256" key="4">
    <source>
        <dbReference type="ARBA" id="ARBA00022729"/>
    </source>
</evidence>
<keyword evidence="6" id="KW-0564">Palmitate</keyword>
<dbReference type="Gene3D" id="3.30.300.210">
    <property type="entry name" value="Nutrient germinant receptor protein C, domain 3"/>
    <property type="match status" value="1"/>
</dbReference>
<evidence type="ECO:0000256" key="2">
    <source>
        <dbReference type="ARBA" id="ARBA00007886"/>
    </source>
</evidence>
<dbReference type="GO" id="GO:0016020">
    <property type="term" value="C:membrane"/>
    <property type="evidence" value="ECO:0007669"/>
    <property type="project" value="UniProtKB-SubCell"/>
</dbReference>
<evidence type="ECO:0000313" key="11">
    <source>
        <dbReference type="Proteomes" id="UP000626844"/>
    </source>
</evidence>
<keyword evidence="7" id="KW-0449">Lipoprotein</keyword>
<evidence type="ECO:0000259" key="9">
    <source>
        <dbReference type="Pfam" id="PF25198"/>
    </source>
</evidence>
<dbReference type="InterPro" id="IPR038501">
    <property type="entry name" value="Spore_GerAC_C_sf"/>
</dbReference>
<dbReference type="NCBIfam" id="TIGR02887">
    <property type="entry name" value="spore_ger_x_C"/>
    <property type="match status" value="1"/>
</dbReference>
<keyword evidence="11" id="KW-1185">Reference proteome</keyword>
<dbReference type="InterPro" id="IPR046953">
    <property type="entry name" value="Spore_GerAC-like_C"/>
</dbReference>
<evidence type="ECO:0000256" key="3">
    <source>
        <dbReference type="ARBA" id="ARBA00022544"/>
    </source>
</evidence>
<dbReference type="AlphaFoldDB" id="A0A926NIU8"/>